<proteinExistence type="predicted"/>
<keyword evidence="2" id="KW-1185">Reference proteome</keyword>
<dbReference type="EMBL" id="LZEM01000018">
    <property type="protein sequence ID" value="OAZ40928.1"/>
    <property type="molecule type" value="Genomic_DNA"/>
</dbReference>
<organism evidence="1 2">
    <name type="scientific">Microbacterium arborescens</name>
    <dbReference type="NCBI Taxonomy" id="33883"/>
    <lineage>
        <taxon>Bacteria</taxon>
        <taxon>Bacillati</taxon>
        <taxon>Actinomycetota</taxon>
        <taxon>Actinomycetes</taxon>
        <taxon>Micrococcales</taxon>
        <taxon>Microbacteriaceae</taxon>
        <taxon>Microbacterium</taxon>
    </lineage>
</organism>
<dbReference type="Proteomes" id="UP000093918">
    <property type="component" value="Unassembled WGS sequence"/>
</dbReference>
<name>A0ABX2WIP6_9MICO</name>
<accession>A0ABX2WIP6</accession>
<protein>
    <submittedName>
        <fullName evidence="1">Uncharacterized protein</fullName>
    </submittedName>
</protein>
<dbReference type="RefSeq" id="WP_064956033.1">
    <property type="nucleotide sequence ID" value="NZ_LZEM01000018.1"/>
</dbReference>
<comment type="caution">
    <text evidence="1">The sequence shown here is derived from an EMBL/GenBank/DDBJ whole genome shotgun (WGS) entry which is preliminary data.</text>
</comment>
<sequence length="69" mass="8133">MSADLQKLGDRAAWLRREDAELRHDLLMHPDRLSAYWAEVEKTAGWAAFLVGRRARDLRQAMTGRRKRR</sequence>
<reference evidence="2" key="1">
    <citation type="submission" date="2016-06" db="EMBL/GenBank/DDBJ databases">
        <title>Genome sequencing of cellulolytic organisms.</title>
        <authorList>
            <person name="Bohra V."/>
            <person name="Dafale N.A."/>
            <person name="Purohit H.J."/>
        </authorList>
    </citation>
    <scope>NUCLEOTIDE SEQUENCE [LARGE SCALE GENOMIC DNA]</scope>
    <source>
        <strain evidence="2">ND21</strain>
    </source>
</reference>
<evidence type="ECO:0000313" key="1">
    <source>
        <dbReference type="EMBL" id="OAZ40928.1"/>
    </source>
</evidence>
<gene>
    <name evidence="1" type="ORF">A9Z40_03020</name>
</gene>
<evidence type="ECO:0000313" key="2">
    <source>
        <dbReference type="Proteomes" id="UP000093918"/>
    </source>
</evidence>